<proteinExistence type="inferred from homology"/>
<dbReference type="InterPro" id="IPR039918">
    <property type="entry name" value="PPP4R4"/>
</dbReference>
<evidence type="ECO:0000313" key="7">
    <source>
        <dbReference type="EMBL" id="JAG84776.1"/>
    </source>
</evidence>
<evidence type="ECO:0000256" key="1">
    <source>
        <dbReference type="ARBA" id="ARBA00022737"/>
    </source>
</evidence>
<dbReference type="SUPFAM" id="SSF48371">
    <property type="entry name" value="ARM repeat"/>
    <property type="match status" value="1"/>
</dbReference>
<evidence type="ECO:0000256" key="4">
    <source>
        <dbReference type="SAM" id="MobiDB-lite"/>
    </source>
</evidence>
<feature type="compositionally biased region" description="Polar residues" evidence="4">
    <location>
        <begin position="1083"/>
        <end position="1092"/>
    </location>
</feature>
<sequence>MWQEEGAAPFDDTNTKGDDIQKLNAIQTLPILLSEDPQTCIQRLIPKMQQTLPNASTEFHVAASSTFKTILEQKLVSPSTFTQTFLQSILNSLDTRDPVLAHAWLETLLDVIELLPTDVIRREILPVAVIKGQLSQPVGSRIMCCKIIGKISTRFDSQLLKKEVLPTVHSLCQDVNSDVRACICLQLHYVAESLGGESVTASLLPSIVELASDEESIVRHASIQTIVYLLPHLQADVIKSTISPLIKKSCDSALKSDDAVICIISQEFGKLALGLEKVLTPPERTWLVKYFRQLSELGMSGPKQAVDKQDLPFSSNSMLTERYIECRKHCAYNMPAMFLFASTSPDDTDMLLPILTDLSSDPYHLVRRNVACGLHEIARIMGDKNGSIKCDFMKLVKDDNEQVLQGLVPNIGKTLQLFVESQTISKDSIDLPVMEMGRALLKCEGEIFGTNNWRLSSLMFQQLEVLPKCFPSDYIYNYFVPVALNRALKARPIPVKLAAGRTFLVFIRYNLKPAQRTELRNKLYTDLSRNTSCYVRMLYIRMMIEAMGIFSSVYFKEHFFSGLLEMTEDPIANIRLKVVTLLPGLKGLLKLPSDKKLLSRFEASVRGLMNNEKDRDVIVALTAIIRKLDEIDVRHEGQPATAKFIKQDNEDMKKYDEEKTLSAISGKTLVSSGGQAVVKKSGSQNIISKQNPVLNDTARSFMPGPKVRPSSSISDSAKSTSRQTPSTSRNYELAKASSPSTSSNNLTSSWARLKSNSLILTHLWEKTDYPNPPSSSDYLQRVTCSCYDTTAFLYPSRFTLSTPCSLDYKTCPCASDQPQKLKTNLRGSSYFDTSVLTNPLLLTQTKDETGDDEERSFNSPKSPNLAALRALTNAAHYNSCWAFSSMPEIPVTLLDDEFLVDTGVRIPELLSSSRSSTKISNLQDIIHRNNRIGSGSDRGKAKSHFSVHDECIKRTSRSDQGYVSNRLSMNLQDGYRSKTSVEDDLKGKRYSFSRGKGKWSFDSVIERKTSDKEKRSSFNVVEREKRVSQQVRGVVDKSKRHSTNYGSKPPELKDCKQKFKRHSVEVTDYHPIEKSSRKRNFTLDVNHNQGSSKIPLRNSAPSGSRTAPVTRASSPVRLTHQLSFSREPERDVYDDRVNRFNSSDEEVDKLCIRFAYVDSEYVRENPRNKISKLPVWVPRKNK</sequence>
<dbReference type="InterPro" id="IPR054573">
    <property type="entry name" value="PP2A/SF3B1-like_HEAT"/>
</dbReference>
<dbReference type="PANTHER" id="PTHR21467:SF0">
    <property type="entry name" value="SERINE_THREONINE-PROTEIN PHOSPHATASE 4 REGULATORY SUBUNIT 4"/>
    <property type="match status" value="1"/>
</dbReference>
<dbReference type="InterPro" id="IPR016024">
    <property type="entry name" value="ARM-type_fold"/>
</dbReference>
<gene>
    <name evidence="7" type="primary">PPP4R4_1</name>
    <name evidence="6" type="synonym">PPP4R4_0</name>
    <name evidence="7" type="ORF">g.48987</name>
    <name evidence="6" type="ORF">g.48994</name>
</gene>
<feature type="compositionally biased region" description="Low complexity" evidence="4">
    <location>
        <begin position="710"/>
        <end position="721"/>
    </location>
</feature>
<feature type="repeat" description="HEAT" evidence="3">
    <location>
        <begin position="203"/>
        <end position="241"/>
    </location>
</feature>
<dbReference type="EMBL" id="GBYB01015009">
    <property type="protein sequence ID" value="JAG84776.1"/>
    <property type="molecule type" value="Transcribed_RNA"/>
</dbReference>
<dbReference type="GO" id="GO:0019888">
    <property type="term" value="F:protein phosphatase regulator activity"/>
    <property type="evidence" value="ECO:0007669"/>
    <property type="project" value="TreeGrafter"/>
</dbReference>
<comment type="similarity">
    <text evidence="2">Belongs to the phosphatase 2A regulatory subunit A family.</text>
</comment>
<dbReference type="PROSITE" id="PS50077">
    <property type="entry name" value="HEAT_REPEAT"/>
    <property type="match status" value="3"/>
</dbReference>
<evidence type="ECO:0000256" key="2">
    <source>
        <dbReference type="ARBA" id="ARBA00038332"/>
    </source>
</evidence>
<evidence type="ECO:0000256" key="3">
    <source>
        <dbReference type="PROSITE-ProRule" id="PRU00103"/>
    </source>
</evidence>
<dbReference type="GO" id="GO:0008287">
    <property type="term" value="C:protein serine/threonine phosphatase complex"/>
    <property type="evidence" value="ECO:0007669"/>
    <property type="project" value="TreeGrafter"/>
</dbReference>
<organism evidence="7">
    <name type="scientific">Fopius arisanus</name>
    <dbReference type="NCBI Taxonomy" id="64838"/>
    <lineage>
        <taxon>Eukaryota</taxon>
        <taxon>Metazoa</taxon>
        <taxon>Ecdysozoa</taxon>
        <taxon>Arthropoda</taxon>
        <taxon>Hexapoda</taxon>
        <taxon>Insecta</taxon>
        <taxon>Pterygota</taxon>
        <taxon>Neoptera</taxon>
        <taxon>Endopterygota</taxon>
        <taxon>Hymenoptera</taxon>
        <taxon>Apocrita</taxon>
        <taxon>Ichneumonoidea</taxon>
        <taxon>Braconidae</taxon>
        <taxon>Opiinae</taxon>
        <taxon>Fopius</taxon>
    </lineage>
</organism>
<evidence type="ECO:0000313" key="6">
    <source>
        <dbReference type="EMBL" id="JAG84775.1"/>
    </source>
</evidence>
<dbReference type="GO" id="GO:0005829">
    <property type="term" value="C:cytosol"/>
    <property type="evidence" value="ECO:0007669"/>
    <property type="project" value="TreeGrafter"/>
</dbReference>
<evidence type="ECO:0000259" key="5">
    <source>
        <dbReference type="Pfam" id="PF22646"/>
    </source>
</evidence>
<dbReference type="Gene3D" id="1.25.10.10">
    <property type="entry name" value="Leucine-rich Repeat Variant"/>
    <property type="match status" value="1"/>
</dbReference>
<feature type="region of interest" description="Disordered" evidence="4">
    <location>
        <begin position="1029"/>
        <end position="1053"/>
    </location>
</feature>
<feature type="compositionally biased region" description="Polar residues" evidence="4">
    <location>
        <begin position="689"/>
        <end position="698"/>
    </location>
</feature>
<feature type="compositionally biased region" description="Polar residues" evidence="4">
    <location>
        <begin position="1099"/>
        <end position="1113"/>
    </location>
</feature>
<dbReference type="AlphaFoldDB" id="A0A0C9REH0"/>
<accession>A0A0C9REH0</accession>
<feature type="repeat" description="HEAT" evidence="3">
    <location>
        <begin position="351"/>
        <end position="385"/>
    </location>
</feature>
<dbReference type="Pfam" id="PF22646">
    <property type="entry name" value="PPP2R1A-like_HEAT"/>
    <property type="match status" value="1"/>
</dbReference>
<feature type="repeat" description="HEAT" evidence="3">
    <location>
        <begin position="164"/>
        <end position="202"/>
    </location>
</feature>
<feature type="compositionally biased region" description="Low complexity" evidence="4">
    <location>
        <begin position="737"/>
        <end position="746"/>
    </location>
</feature>
<keyword evidence="1" id="KW-0677">Repeat</keyword>
<protein>
    <submittedName>
        <fullName evidence="6">PPP4R4_0 protein</fullName>
    </submittedName>
    <submittedName>
        <fullName evidence="7">PPP4R4_1 protein</fullName>
    </submittedName>
</protein>
<dbReference type="InterPro" id="IPR021133">
    <property type="entry name" value="HEAT_type_2"/>
</dbReference>
<dbReference type="PANTHER" id="PTHR21467">
    <property type="entry name" value="PROTEIN PHOSPHATASE 4 REGULATORY SUBUNIT 4 PPP4R4"/>
    <property type="match status" value="1"/>
</dbReference>
<feature type="region of interest" description="Disordered" evidence="4">
    <location>
        <begin position="689"/>
        <end position="746"/>
    </location>
</feature>
<dbReference type="EMBL" id="GBYB01015008">
    <property type="protein sequence ID" value="JAG84775.1"/>
    <property type="molecule type" value="Transcribed_RNA"/>
</dbReference>
<feature type="domain" description="Phosphatase PP2A regulatory subunit A/Splicing factor 3B subunit 1-like HEAT repeat" evidence="5">
    <location>
        <begin position="158"/>
        <end position="232"/>
    </location>
</feature>
<reference evidence="7" key="1">
    <citation type="submission" date="2015-01" db="EMBL/GenBank/DDBJ databases">
        <title>Transcriptome Assembly of Fopius arisanus.</title>
        <authorList>
            <person name="Geib S."/>
        </authorList>
    </citation>
    <scope>NUCLEOTIDE SEQUENCE</scope>
</reference>
<name>A0A0C9REH0_9HYME</name>
<feature type="region of interest" description="Disordered" evidence="4">
    <location>
        <begin position="1078"/>
        <end position="1123"/>
    </location>
</feature>
<dbReference type="InterPro" id="IPR011989">
    <property type="entry name" value="ARM-like"/>
</dbReference>